<keyword evidence="2" id="KW-0472">Membrane</keyword>
<organism evidence="4 5">
    <name type="scientific">Paenibacillus wenxiniae</name>
    <dbReference type="NCBI Taxonomy" id="1636843"/>
    <lineage>
        <taxon>Bacteria</taxon>
        <taxon>Bacillati</taxon>
        <taxon>Bacillota</taxon>
        <taxon>Bacilli</taxon>
        <taxon>Bacillales</taxon>
        <taxon>Paenibacillaceae</taxon>
        <taxon>Paenibacillus</taxon>
    </lineage>
</organism>
<keyword evidence="1" id="KW-1188">Viral release from host cell</keyword>
<dbReference type="Pfam" id="PF10145">
    <property type="entry name" value="PhageMin_Tail"/>
    <property type="match status" value="1"/>
</dbReference>
<protein>
    <submittedName>
        <fullName evidence="4">Phage tail tape measure protein</fullName>
    </submittedName>
</protein>
<keyword evidence="2" id="KW-1133">Transmembrane helix</keyword>
<evidence type="ECO:0000256" key="2">
    <source>
        <dbReference type="SAM" id="Phobius"/>
    </source>
</evidence>
<gene>
    <name evidence="4" type="ORF">ACFSC9_15035</name>
</gene>
<dbReference type="RefSeq" id="WP_347326793.1">
    <property type="nucleotide sequence ID" value="NZ_JBCGUH010000015.1"/>
</dbReference>
<feature type="transmembrane region" description="Helical" evidence="2">
    <location>
        <begin position="580"/>
        <end position="611"/>
    </location>
</feature>
<evidence type="ECO:0000259" key="3">
    <source>
        <dbReference type="Pfam" id="PF10145"/>
    </source>
</evidence>
<dbReference type="PANTHER" id="PTHR37813:SF1">
    <property type="entry name" value="FELS-2 PROPHAGE PROTEIN"/>
    <property type="match status" value="1"/>
</dbReference>
<sequence length="837" mass="89614">MGVIGNLMFAVGFKANTGPLGDVENKISGLKIGVVGLGVALGGIAAASVNAASQFEQAMAQVQMTTGQTNDQMEQTREIAKGLYSQNFGADWADLGTSISTVAQVTGQTGAELENTTKNALLLQHAFGYEVAESVKTTDTMMKQFGITSEQSMNLLAQGAQKGLDKSGELMDTANEYANQFKSLGFSADEMFDTLAAGSANGAFNLDKVGDAVKEFNIRAKDGSKSTNTAFQMLGLDTEKMMHTFAAGGPEAKKSFQQVLQMIGDIEDPVQRNTVGVALMGSQFEDLEASTIKAMGHAKSQFDQTKDTMEQLNKIKFNSPGEAMAMFGRQIETGILIPIGEKLLPYLNKFGQWVADHKPQIEAFGQAIGDKVAAGIDGVTAAVQAVLPTLKAVWQDVSGVATAMYQWEGFLPVVAGLVTAFYTYRAAMASVVVWQKLQAIWTARAIIWQTALNVVMSLNPIGVVIAAIVGLVAAFVIAYKRSETFRDIVNKAWASIKVAFSATMNFFTVTVPQVFNNIVVWIINAFNKVKSFFTVTIPAIFNTVINFIITWGPLFLIALTGPIGIAVALVVMYWDQIYAFTVSIFSAAAAWIAGIWNSITGVISGAVMGAWNFIVNAWNAVKSFHLSIFTAIYIFLNNVWTNIVTAVTTKVTSISTTITNIWNNITTFLQGINLLEIGSNIIDGLINGIKAKATAVVDSVKEIGNSITSAVTNVLDIHSPSRVFKWIGEMAGAGLQIGIQGTQQTVGGAAADLATTTVDHMQPAYNGANYTPENAPARGRSGSSGTMIFNFNINVDGDSGSAEEIGQSIAAEVRHEVQAILEQTFRRMGLPMPEVNM</sequence>
<feature type="transmembrane region" description="Helical" evidence="2">
    <location>
        <begin position="500"/>
        <end position="523"/>
    </location>
</feature>
<evidence type="ECO:0000313" key="4">
    <source>
        <dbReference type="EMBL" id="MFD1886830.1"/>
    </source>
</evidence>
<accession>A0ABW4RLV4</accession>
<evidence type="ECO:0000313" key="5">
    <source>
        <dbReference type="Proteomes" id="UP001597233"/>
    </source>
</evidence>
<keyword evidence="2" id="KW-0812">Transmembrane</keyword>
<proteinExistence type="predicted"/>
<dbReference type="EMBL" id="JBHUEH010000021">
    <property type="protein sequence ID" value="MFD1886830.1"/>
    <property type="molecule type" value="Genomic_DNA"/>
</dbReference>
<feature type="transmembrane region" description="Helical" evidence="2">
    <location>
        <begin position="554"/>
        <end position="574"/>
    </location>
</feature>
<feature type="transmembrane region" description="Helical" evidence="2">
    <location>
        <begin position="623"/>
        <end position="640"/>
    </location>
</feature>
<feature type="transmembrane region" description="Helical" evidence="2">
    <location>
        <begin position="461"/>
        <end position="479"/>
    </location>
</feature>
<reference evidence="5" key="1">
    <citation type="journal article" date="2019" name="Int. J. Syst. Evol. Microbiol.">
        <title>The Global Catalogue of Microorganisms (GCM) 10K type strain sequencing project: providing services to taxonomists for standard genome sequencing and annotation.</title>
        <authorList>
            <consortium name="The Broad Institute Genomics Platform"/>
            <consortium name="The Broad Institute Genome Sequencing Center for Infectious Disease"/>
            <person name="Wu L."/>
            <person name="Ma J."/>
        </authorList>
    </citation>
    <scope>NUCLEOTIDE SEQUENCE [LARGE SCALE GENOMIC DNA]</scope>
    <source>
        <strain evidence="5">CCUG 54950</strain>
    </source>
</reference>
<evidence type="ECO:0000256" key="1">
    <source>
        <dbReference type="ARBA" id="ARBA00022612"/>
    </source>
</evidence>
<comment type="caution">
    <text evidence="4">The sequence shown here is derived from an EMBL/GenBank/DDBJ whole genome shotgun (WGS) entry which is preliminary data.</text>
</comment>
<feature type="transmembrane region" description="Helical" evidence="2">
    <location>
        <begin position="529"/>
        <end position="549"/>
    </location>
</feature>
<dbReference type="NCBIfam" id="TIGR01760">
    <property type="entry name" value="tape_meas_TP901"/>
    <property type="match status" value="1"/>
</dbReference>
<name>A0ABW4RLV4_9BACL</name>
<keyword evidence="5" id="KW-1185">Reference proteome</keyword>
<dbReference type="Proteomes" id="UP001597233">
    <property type="component" value="Unassembled WGS sequence"/>
</dbReference>
<feature type="domain" description="Phage tail tape measure protein" evidence="3">
    <location>
        <begin position="86"/>
        <end position="281"/>
    </location>
</feature>
<dbReference type="InterPro" id="IPR010090">
    <property type="entry name" value="Phage_tape_meas"/>
</dbReference>
<dbReference type="PANTHER" id="PTHR37813">
    <property type="entry name" value="FELS-2 PROPHAGE PROTEIN"/>
    <property type="match status" value="1"/>
</dbReference>